<accession>F3ZPV5</accession>
<dbReference type="NCBIfam" id="NF033879">
    <property type="entry name" value="smalltalk"/>
    <property type="match status" value="1"/>
</dbReference>
<feature type="transmembrane region" description="Helical" evidence="1">
    <location>
        <begin position="12"/>
        <end position="33"/>
    </location>
</feature>
<dbReference type="Proteomes" id="UP000018439">
    <property type="component" value="Chromosome"/>
</dbReference>
<evidence type="ECO:0008006" key="4">
    <source>
        <dbReference type="Google" id="ProtNLM"/>
    </source>
</evidence>
<keyword evidence="1" id="KW-1133">Transmembrane helix</keyword>
<dbReference type="AlphaFoldDB" id="F3ZPV5"/>
<keyword evidence="3" id="KW-1185">Reference proteome</keyword>
<evidence type="ECO:0000313" key="2">
    <source>
        <dbReference type="EMBL" id="EGJ71692.1"/>
    </source>
</evidence>
<sequence>MSKLTKEKWSLIYKVILAILTGIGGTIGLQAMVV</sequence>
<keyword evidence="1" id="KW-0472">Membrane</keyword>
<dbReference type="STRING" id="679937.Bcop_1498"/>
<dbReference type="HOGENOM" id="CLU_217107_0_0_10"/>
<dbReference type="InterPro" id="IPR045505">
    <property type="entry name" value="DUF6486"/>
</dbReference>
<gene>
    <name evidence="2" type="ORF">Bcop_1498</name>
</gene>
<proteinExistence type="predicted"/>
<evidence type="ECO:0000256" key="1">
    <source>
        <dbReference type="SAM" id="Phobius"/>
    </source>
</evidence>
<reference evidence="2 3" key="1">
    <citation type="journal article" date="2011" name="Stand. Genomic Sci.">
        <title>Non-contiguous finished genome sequence of Bacteroides coprosuis type strain (PC139).</title>
        <authorList>
            <person name="Land M."/>
            <person name="Held B."/>
            <person name="Gronow S."/>
            <person name="Abt B."/>
            <person name="Lucas S."/>
            <person name="Del Rio T.G."/>
            <person name="Nolan M."/>
            <person name="Tice H."/>
            <person name="Cheng J.F."/>
            <person name="Pitluck S."/>
            <person name="Liolios K."/>
            <person name="Pagani I."/>
            <person name="Ivanova N."/>
            <person name="Mavromatis K."/>
            <person name="Mikhailova N."/>
            <person name="Pati A."/>
            <person name="Tapia R."/>
            <person name="Han C."/>
            <person name="Goodwin L."/>
            <person name="Chen A."/>
            <person name="Palaniappan K."/>
            <person name="Hauser L."/>
            <person name="Brambilla E.M."/>
            <person name="Rohde M."/>
            <person name="Goker M."/>
            <person name="Detter J.C."/>
            <person name="Woyke T."/>
            <person name="Bristow J."/>
            <person name="Eisen J.A."/>
            <person name="Markowitz V."/>
            <person name="Hugenholtz P."/>
            <person name="Kyrpides N.C."/>
            <person name="Klenk H.P."/>
            <person name="Lapidus A."/>
        </authorList>
    </citation>
    <scope>NUCLEOTIDE SEQUENCE</scope>
    <source>
        <strain evidence="2 3">DSM 18011</strain>
    </source>
</reference>
<keyword evidence="1" id="KW-0812">Transmembrane</keyword>
<name>F3ZPV5_9BACE</name>
<protein>
    <recommendedName>
        <fullName evidence="4">Smalltalk protein</fullName>
    </recommendedName>
</protein>
<organism evidence="2 3">
    <name type="scientific">Bacteroides coprosuis DSM 18011</name>
    <dbReference type="NCBI Taxonomy" id="679937"/>
    <lineage>
        <taxon>Bacteria</taxon>
        <taxon>Pseudomonadati</taxon>
        <taxon>Bacteroidota</taxon>
        <taxon>Bacteroidia</taxon>
        <taxon>Bacteroidales</taxon>
        <taxon>Bacteroidaceae</taxon>
        <taxon>Bacteroides</taxon>
    </lineage>
</organism>
<evidence type="ECO:0000313" key="3">
    <source>
        <dbReference type="Proteomes" id="UP000018439"/>
    </source>
</evidence>
<dbReference type="EMBL" id="CM001167">
    <property type="protein sequence ID" value="EGJ71692.1"/>
    <property type="molecule type" value="Genomic_DNA"/>
</dbReference>